<dbReference type="Gene3D" id="3.10.105.10">
    <property type="entry name" value="Dipeptide-binding Protein, Domain 3"/>
    <property type="match status" value="1"/>
</dbReference>
<evidence type="ECO:0000256" key="1">
    <source>
        <dbReference type="SAM" id="MobiDB-lite"/>
    </source>
</evidence>
<keyword evidence="4" id="KW-1185">Reference proteome</keyword>
<reference evidence="4" key="2">
    <citation type="submission" date="2010-01" db="EMBL/GenBank/DDBJ databases">
        <title>The complete genome of Conexibacter woesei DSM 14684.</title>
        <authorList>
            <consortium name="US DOE Joint Genome Institute (JGI-PGF)"/>
            <person name="Lucas S."/>
            <person name="Copeland A."/>
            <person name="Lapidus A."/>
            <person name="Glavina del Rio T."/>
            <person name="Dalin E."/>
            <person name="Tice H."/>
            <person name="Bruce D."/>
            <person name="Goodwin L."/>
            <person name="Pitluck S."/>
            <person name="Kyrpides N."/>
            <person name="Mavromatis K."/>
            <person name="Ivanova N."/>
            <person name="Mikhailova N."/>
            <person name="Chertkov O."/>
            <person name="Brettin T."/>
            <person name="Detter J.C."/>
            <person name="Han C."/>
            <person name="Larimer F."/>
            <person name="Land M."/>
            <person name="Hauser L."/>
            <person name="Markowitz V."/>
            <person name="Cheng J.-F."/>
            <person name="Hugenholtz P."/>
            <person name="Woyke T."/>
            <person name="Wu D."/>
            <person name="Pukall R."/>
            <person name="Steenblock K."/>
            <person name="Schneider S."/>
            <person name="Klenk H.-P."/>
            <person name="Eisen J.A."/>
        </authorList>
    </citation>
    <scope>NUCLEOTIDE SEQUENCE [LARGE SCALE GENOMIC DNA]</scope>
    <source>
        <strain evidence="4">DSM 14684 / CIP 108061 / JCM 11494 / NBRC 100937 / ID131577</strain>
    </source>
</reference>
<dbReference type="EMBL" id="CP001854">
    <property type="protein sequence ID" value="ADB50661.1"/>
    <property type="molecule type" value="Genomic_DNA"/>
</dbReference>
<dbReference type="InterPro" id="IPR030678">
    <property type="entry name" value="Peptide/Ni-bd"/>
</dbReference>
<dbReference type="GO" id="GO:0015833">
    <property type="term" value="P:peptide transport"/>
    <property type="evidence" value="ECO:0007669"/>
    <property type="project" value="TreeGrafter"/>
</dbReference>
<organism evidence="3 4">
    <name type="scientific">Conexibacter woesei (strain DSM 14684 / CCUG 47730 / CIP 108061 / JCM 11494 / NBRC 100937 / ID131577)</name>
    <dbReference type="NCBI Taxonomy" id="469383"/>
    <lineage>
        <taxon>Bacteria</taxon>
        <taxon>Bacillati</taxon>
        <taxon>Actinomycetota</taxon>
        <taxon>Thermoleophilia</taxon>
        <taxon>Solirubrobacterales</taxon>
        <taxon>Conexibacteraceae</taxon>
        <taxon>Conexibacter</taxon>
    </lineage>
</organism>
<name>D3F5J4_CONWI</name>
<dbReference type="Proteomes" id="UP000008229">
    <property type="component" value="Chromosome"/>
</dbReference>
<dbReference type="PROSITE" id="PS51257">
    <property type="entry name" value="PROKAR_LIPOPROTEIN"/>
    <property type="match status" value="1"/>
</dbReference>
<dbReference type="PIRSF" id="PIRSF002741">
    <property type="entry name" value="MppA"/>
    <property type="match status" value="1"/>
</dbReference>
<dbReference type="RefSeq" id="WP_012933712.1">
    <property type="nucleotide sequence ID" value="NC_013739.1"/>
</dbReference>
<evidence type="ECO:0000313" key="3">
    <source>
        <dbReference type="EMBL" id="ADB50661.1"/>
    </source>
</evidence>
<feature type="region of interest" description="Disordered" evidence="1">
    <location>
        <begin position="30"/>
        <end position="50"/>
    </location>
</feature>
<protein>
    <submittedName>
        <fullName evidence="3">Extracellular solute-binding protein family 5</fullName>
    </submittedName>
</protein>
<dbReference type="InterPro" id="IPR039424">
    <property type="entry name" value="SBP_5"/>
</dbReference>
<reference evidence="3 4" key="1">
    <citation type="journal article" date="2010" name="Stand. Genomic Sci.">
        <title>Complete genome sequence of Conexibacter woesei type strain (ID131577).</title>
        <authorList>
            <person name="Pukall R."/>
            <person name="Lapidus A."/>
            <person name="Glavina Del Rio T."/>
            <person name="Copeland A."/>
            <person name="Tice H."/>
            <person name="Cheng J.-F."/>
            <person name="Lucas S."/>
            <person name="Chen F."/>
            <person name="Nolan M."/>
            <person name="Bruce D."/>
            <person name="Goodwin L."/>
            <person name="Pitluck S."/>
            <person name="Mavromatis K."/>
            <person name="Ivanova N."/>
            <person name="Ovchinnikova G."/>
            <person name="Pati A."/>
            <person name="Chen A."/>
            <person name="Palaniappan K."/>
            <person name="Land M."/>
            <person name="Hauser L."/>
            <person name="Chang Y.-J."/>
            <person name="Jeffries C.D."/>
            <person name="Chain P."/>
            <person name="Meincke L."/>
            <person name="Sims D."/>
            <person name="Brettin T."/>
            <person name="Detter J.C."/>
            <person name="Rohde M."/>
            <person name="Goeker M."/>
            <person name="Bristow J."/>
            <person name="Eisen J.A."/>
            <person name="Markowitz V."/>
            <person name="Kyrpides N.C."/>
            <person name="Klenk H.-P."/>
            <person name="Hugenholtz P."/>
        </authorList>
    </citation>
    <scope>NUCLEOTIDE SEQUENCE [LARGE SCALE GENOMIC DNA]</scope>
    <source>
        <strain evidence="4">DSM 14684 / CIP 108061 / JCM 11494 / NBRC 100937 / ID131577</strain>
    </source>
</reference>
<evidence type="ECO:0000259" key="2">
    <source>
        <dbReference type="Pfam" id="PF00496"/>
    </source>
</evidence>
<dbReference type="CDD" id="cd00995">
    <property type="entry name" value="PBP2_NikA_DppA_OppA_like"/>
    <property type="match status" value="1"/>
</dbReference>
<proteinExistence type="predicted"/>
<sequence length="547" mass="58128" precursor="true">MRAHSFRAVAGAVAVGVALLGAGCGRSSEDAGGTTAGVSRSAPLSATTPAGSAEVDSATWAMYRDTITVDPIFAGDYPERQVVALMCESLLRQQPDGTTAPGLARLSYRDPRTVVLTLADGVRFWDGSPLTPADVVYSIDRNRDPRVGGYWASNFGSVDTVTVTGEHEVTLKLRRPDYWLEGVLSFMAGVVVKKSYAQERGKDYGTPSGGAMCTGSYRLGAWRTGGAVQLVRNDDYWNSGVRPHVRELSFKGVPDHSALTAGLLTGEIDGTYPLGLSTLDQLRQSDAVEVYEGPSYMVGAMILNLDGPLGDVRVRQALSLALDRQGIVATTFKGTAEPSRALASPGTWGYAKDVFSAAWDALPAPEPDLDAARRLVEEAGASGREITIATSSELQNIDTDANAYRTAAEAIGLRVKLKSSPAAVYSNLFVDADARKQVDAFATMNYANWGDPASLYAPLTFADGSQNYYGYRSSAASAKLEQARATADPQERARLVTEAQQTITEELPWIATVSPHTVLVMSSKLTGAPASSVYLSSPWADTLGGRG</sequence>
<dbReference type="Gene3D" id="3.90.76.10">
    <property type="entry name" value="Dipeptide-binding Protein, Domain 1"/>
    <property type="match status" value="1"/>
</dbReference>
<dbReference type="GO" id="GO:0042597">
    <property type="term" value="C:periplasmic space"/>
    <property type="evidence" value="ECO:0007669"/>
    <property type="project" value="UniProtKB-ARBA"/>
</dbReference>
<accession>D3F5J4</accession>
<feature type="domain" description="Solute-binding protein family 5" evidence="2">
    <location>
        <begin position="109"/>
        <end position="465"/>
    </location>
</feature>
<dbReference type="AlphaFoldDB" id="D3F5J4"/>
<dbReference type="HOGENOM" id="CLU_017028_7_4_11"/>
<dbReference type="InterPro" id="IPR000914">
    <property type="entry name" value="SBP_5_dom"/>
</dbReference>
<dbReference type="PANTHER" id="PTHR30290">
    <property type="entry name" value="PERIPLASMIC BINDING COMPONENT OF ABC TRANSPORTER"/>
    <property type="match status" value="1"/>
</dbReference>
<dbReference type="KEGG" id="cwo:Cwoe_2236"/>
<dbReference type="GO" id="GO:1904680">
    <property type="term" value="F:peptide transmembrane transporter activity"/>
    <property type="evidence" value="ECO:0007669"/>
    <property type="project" value="TreeGrafter"/>
</dbReference>
<dbReference type="Pfam" id="PF00496">
    <property type="entry name" value="SBP_bac_5"/>
    <property type="match status" value="1"/>
</dbReference>
<dbReference type="SUPFAM" id="SSF53850">
    <property type="entry name" value="Periplasmic binding protein-like II"/>
    <property type="match status" value="1"/>
</dbReference>
<dbReference type="OrthoDB" id="5243526at2"/>
<gene>
    <name evidence="3" type="ordered locus">Cwoe_2236</name>
</gene>
<evidence type="ECO:0000313" key="4">
    <source>
        <dbReference type="Proteomes" id="UP000008229"/>
    </source>
</evidence>
<feature type="compositionally biased region" description="Polar residues" evidence="1">
    <location>
        <begin position="36"/>
        <end position="50"/>
    </location>
</feature>
<dbReference type="eggNOG" id="COG0747">
    <property type="taxonomic scope" value="Bacteria"/>
</dbReference>
<dbReference type="GO" id="GO:0043190">
    <property type="term" value="C:ATP-binding cassette (ABC) transporter complex"/>
    <property type="evidence" value="ECO:0007669"/>
    <property type="project" value="InterPro"/>
</dbReference>
<dbReference type="Gene3D" id="3.40.190.10">
    <property type="entry name" value="Periplasmic binding protein-like II"/>
    <property type="match status" value="1"/>
</dbReference>
<dbReference type="STRING" id="469383.Cwoe_2236"/>